<comment type="similarity">
    <text evidence="5">Belongs to the major facilitator superfamily. Phosphate:H(+) symporter (TC 2.A.1.9) family.</text>
</comment>
<keyword evidence="4 6" id="KW-0472">Membrane</keyword>
<evidence type="ECO:0000256" key="1">
    <source>
        <dbReference type="ARBA" id="ARBA00004141"/>
    </source>
</evidence>
<feature type="transmembrane region" description="Helical" evidence="6">
    <location>
        <begin position="214"/>
        <end position="232"/>
    </location>
</feature>
<keyword evidence="3 6" id="KW-1133">Transmembrane helix</keyword>
<evidence type="ECO:0000256" key="3">
    <source>
        <dbReference type="ARBA" id="ARBA00022989"/>
    </source>
</evidence>
<feature type="transmembrane region" description="Helical" evidence="6">
    <location>
        <begin position="350"/>
        <end position="372"/>
    </location>
</feature>
<evidence type="ECO:0000256" key="6">
    <source>
        <dbReference type="SAM" id="Phobius"/>
    </source>
</evidence>
<feature type="transmembrane region" description="Helical" evidence="6">
    <location>
        <begin position="146"/>
        <end position="168"/>
    </location>
</feature>
<dbReference type="InterPro" id="IPR010658">
    <property type="entry name" value="Nodulin-like"/>
</dbReference>
<feature type="transmembrane region" description="Helical" evidence="6">
    <location>
        <begin position="326"/>
        <end position="344"/>
    </location>
</feature>
<organism evidence="9 10">
    <name type="scientific">Solanum verrucosum</name>
    <dbReference type="NCBI Taxonomy" id="315347"/>
    <lineage>
        <taxon>Eukaryota</taxon>
        <taxon>Viridiplantae</taxon>
        <taxon>Streptophyta</taxon>
        <taxon>Embryophyta</taxon>
        <taxon>Tracheophyta</taxon>
        <taxon>Spermatophyta</taxon>
        <taxon>Magnoliopsida</taxon>
        <taxon>eudicotyledons</taxon>
        <taxon>Gunneridae</taxon>
        <taxon>Pentapetalae</taxon>
        <taxon>asterids</taxon>
        <taxon>lamiids</taxon>
        <taxon>Solanales</taxon>
        <taxon>Solanaceae</taxon>
        <taxon>Solanoideae</taxon>
        <taxon>Solaneae</taxon>
        <taxon>Solanum</taxon>
    </lineage>
</organism>
<accession>A0AAF0UV22</accession>
<evidence type="ECO:0000256" key="4">
    <source>
        <dbReference type="ARBA" id="ARBA00023136"/>
    </source>
</evidence>
<feature type="transmembrane region" description="Helical" evidence="6">
    <location>
        <begin position="108"/>
        <end position="134"/>
    </location>
</feature>
<name>A0AAF0UV22_SOLVR</name>
<evidence type="ECO:0000313" key="9">
    <source>
        <dbReference type="EMBL" id="WMV51626.1"/>
    </source>
</evidence>
<feature type="domain" description="Nodulin-like" evidence="7">
    <location>
        <begin position="13"/>
        <end position="259"/>
    </location>
</feature>
<dbReference type="InterPro" id="IPR036259">
    <property type="entry name" value="MFS_trans_sf"/>
</dbReference>
<dbReference type="PANTHER" id="PTHR21576:SF159">
    <property type="entry name" value="NODULIN-LIKE DOMAIN-CONTAINING PROTEIN"/>
    <property type="match status" value="1"/>
</dbReference>
<reference evidence="9" key="1">
    <citation type="submission" date="2023-08" db="EMBL/GenBank/DDBJ databases">
        <title>A de novo genome assembly of Solanum verrucosum Schlechtendal, a Mexican diploid species geographically isolated from the other diploid A-genome species in potato relatives.</title>
        <authorList>
            <person name="Hosaka K."/>
        </authorList>
    </citation>
    <scope>NUCLEOTIDE SEQUENCE</scope>
    <source>
        <tissue evidence="9">Young leaves</tissue>
    </source>
</reference>
<dbReference type="GO" id="GO:0016020">
    <property type="term" value="C:membrane"/>
    <property type="evidence" value="ECO:0007669"/>
    <property type="project" value="UniProtKB-SubCell"/>
</dbReference>
<evidence type="ECO:0008006" key="11">
    <source>
        <dbReference type="Google" id="ProtNLM"/>
    </source>
</evidence>
<proteinExistence type="inferred from homology"/>
<evidence type="ECO:0000259" key="7">
    <source>
        <dbReference type="Pfam" id="PF06813"/>
    </source>
</evidence>
<feature type="transmembrane region" description="Helical" evidence="6">
    <location>
        <begin position="393"/>
        <end position="412"/>
    </location>
</feature>
<keyword evidence="2 6" id="KW-0812">Transmembrane</keyword>
<evidence type="ECO:0000259" key="8">
    <source>
        <dbReference type="Pfam" id="PF23262"/>
    </source>
</evidence>
<feature type="transmembrane region" description="Helical" evidence="6">
    <location>
        <begin position="451"/>
        <end position="476"/>
    </location>
</feature>
<gene>
    <name evidence="9" type="ORF">MTR67_045011</name>
</gene>
<dbReference type="Proteomes" id="UP001234989">
    <property type="component" value="Chromosome 10"/>
</dbReference>
<dbReference type="Pfam" id="PF23262">
    <property type="entry name" value="NFD4_C"/>
    <property type="match status" value="1"/>
</dbReference>
<dbReference type="Gene3D" id="1.20.1250.20">
    <property type="entry name" value="MFS general substrate transporter like domains"/>
    <property type="match status" value="2"/>
</dbReference>
<comment type="subcellular location">
    <subcellularLocation>
        <location evidence="1">Membrane</location>
        <topology evidence="1">Multi-pass membrane protein</topology>
    </subcellularLocation>
</comment>
<evidence type="ECO:0000256" key="2">
    <source>
        <dbReference type="ARBA" id="ARBA00022692"/>
    </source>
</evidence>
<dbReference type="EMBL" id="CP133621">
    <property type="protein sequence ID" value="WMV51626.1"/>
    <property type="molecule type" value="Genomic_DNA"/>
</dbReference>
<dbReference type="InterPro" id="IPR056555">
    <property type="entry name" value="NFD4_C"/>
</dbReference>
<feature type="transmembrane region" description="Helical" evidence="6">
    <location>
        <begin position="496"/>
        <end position="517"/>
    </location>
</feature>
<dbReference type="Pfam" id="PF06813">
    <property type="entry name" value="Nodulin-like"/>
    <property type="match status" value="1"/>
</dbReference>
<evidence type="ECO:0000313" key="10">
    <source>
        <dbReference type="Proteomes" id="UP001234989"/>
    </source>
</evidence>
<feature type="transmembrane region" description="Helical" evidence="6">
    <location>
        <begin position="174"/>
        <end position="193"/>
    </location>
</feature>
<feature type="transmembrane region" description="Helical" evidence="6">
    <location>
        <begin position="418"/>
        <end position="439"/>
    </location>
</feature>
<feature type="domain" description="NFD4 C-terminal" evidence="8">
    <location>
        <begin position="319"/>
        <end position="526"/>
    </location>
</feature>
<dbReference type="AlphaFoldDB" id="A0AAF0UV22"/>
<dbReference type="PANTHER" id="PTHR21576">
    <property type="entry name" value="UNCHARACTERIZED NODULIN-LIKE PROTEIN"/>
    <property type="match status" value="1"/>
</dbReference>
<evidence type="ECO:0000256" key="5">
    <source>
        <dbReference type="ARBA" id="ARBA00044504"/>
    </source>
</evidence>
<dbReference type="CDD" id="cd17354">
    <property type="entry name" value="MFS_Mch1p_like"/>
    <property type="match status" value="1"/>
</dbReference>
<feature type="transmembrane region" description="Helical" evidence="6">
    <location>
        <begin position="238"/>
        <end position="261"/>
    </location>
</feature>
<dbReference type="SUPFAM" id="SSF103473">
    <property type="entry name" value="MFS general substrate transporter"/>
    <property type="match status" value="1"/>
</dbReference>
<protein>
    <recommendedName>
        <fullName evidence="11">Nodulin-like domain-containing protein</fullName>
    </recommendedName>
</protein>
<sequence length="541" mass="58494">MGFHIPSTSPARKWLGFVAAVLVQAISGNNYTFSNYSDALKSLMSLTQLQLNNLSVAKDVGKAFGIFAGLASDRLPTPAILLIGSIEGFIGYGVQWLVVSGRIQPLPYWVMCIFLCMGGNSTTWMNTAILVTCIRNFRKNRGPVSGILKGYVGLSTAIFTDICSALFANDPSSFLLLLAVVPFVVCFTAVLFLREIPPSSTSAEEKDEVKYFGIINVVAVFIAVYLLAFDISGPHGTVFSQLFAAILLILLASPLFIPMYLMVKNFIRSNSVNLDFEGNNIAAVPFLAEQIVEKKDVGVVTKKEMATVPLIGEDHTIFEAMRTVDFWVLFFSFLCGVGTGLAVMNNLGQMGLAMGYVDVSILVSFTSIWGFFGRIISGSVSEYFIKKAAIPRPVWNAASQILMAIGYILMAMAMPGSLYIGSIVVGICYGVRVAVTVPTASELFGLKYYGLIYNVLILNLPLGSFLFSGLLAGLLYDAQATKTASGGNTCIGAHCYRLVFIVMAIACIVGFGLDVLLSIRTRSLYSKIYASRKSKKSAVLS</sequence>
<keyword evidence="10" id="KW-1185">Reference proteome</keyword>